<dbReference type="AlphaFoldDB" id="A0A174RLG7"/>
<accession>A0A174RLG7</accession>
<reference evidence="1 2" key="1">
    <citation type="submission" date="2015-09" db="EMBL/GenBank/DDBJ databases">
        <authorList>
            <consortium name="Pathogen Informatics"/>
        </authorList>
    </citation>
    <scope>NUCLEOTIDE SEQUENCE [LARGE SCALE GENOMIC DNA]</scope>
    <source>
        <strain evidence="1 2">2789STDY5834939</strain>
    </source>
</reference>
<name>A0A174RLG7_9FIRM</name>
<protein>
    <submittedName>
        <fullName evidence="1">Uncharacterized protein</fullName>
    </submittedName>
</protein>
<proteinExistence type="predicted"/>
<organism evidence="1 2">
    <name type="scientific">Anaerotruncus colihominis</name>
    <dbReference type="NCBI Taxonomy" id="169435"/>
    <lineage>
        <taxon>Bacteria</taxon>
        <taxon>Bacillati</taxon>
        <taxon>Bacillota</taxon>
        <taxon>Clostridia</taxon>
        <taxon>Eubacteriales</taxon>
        <taxon>Oscillospiraceae</taxon>
        <taxon>Anaerotruncus</taxon>
    </lineage>
</organism>
<dbReference type="RefSeq" id="WP_117546111.1">
    <property type="nucleotide sequence ID" value="NZ_CABIWA010000003.1"/>
</dbReference>
<evidence type="ECO:0000313" key="2">
    <source>
        <dbReference type="Proteomes" id="UP000095765"/>
    </source>
</evidence>
<dbReference type="EMBL" id="CZBE01000014">
    <property type="protein sequence ID" value="CUP84976.1"/>
    <property type="molecule type" value="Genomic_DNA"/>
</dbReference>
<evidence type="ECO:0000313" key="1">
    <source>
        <dbReference type="EMBL" id="CUP84976.1"/>
    </source>
</evidence>
<dbReference type="Proteomes" id="UP000095765">
    <property type="component" value="Unassembled WGS sequence"/>
</dbReference>
<gene>
    <name evidence="1" type="ORF">ERS852551_02147</name>
</gene>
<sequence>MASTPRMIPLAIIFLLLALIAIIAERNPSQPGDEPAFTKVQEVAAGDTLHLEGGVSVCVEQPGFLNSLMPFGTVIGVHTYLIVNPEDNEKNCLSVLQVEIETDRDLELAGRLSAGILTPNGKFYAGDCYIPDSSGRLPSETLHEVPAGVRRVYFVSTVPRRLAKKSGEFQFCLYADGTKYTLPFSPGLMEPMLKAGDTLENGDYRLVLVDARQGDRISASNDPETYMFQGAKSSYNGYIEIVADITNLSGRTENILRSVECRRVFDGYVEGPLSSSIMEDEDMTHFTPMGLYGASGSRSGIHIYHGVGAVNNSEIPPGETRRVHFFWDRSDEAAAQEEHLIRIHMGGSDGYVRIA</sequence>